<sequence>MSIRIERSSPSQDGEELVAIATAAFANDAMHKAGLPPDMTDAQLKSFQEWRVRIGRLRAPVPNCHQFKAVDADSGKIVGLSGESCLDLSWNGPTAQDQLDTTTDRYPGAPDFFDKKHYDDLNALVTEYRKKVMGDRKDYWSLASMAVHPEHQGRGIASRLVADGLKLVDADGAECYLEATPSGRKVYEKAGFVVKAEIPLPQLDGKYSLVVMVRPAKSASASNGSIAH</sequence>
<gene>
    <name evidence="2" type="ORF">AC578_10374</name>
</gene>
<protein>
    <recommendedName>
        <fullName evidence="1">N-acetyltransferase domain-containing protein</fullName>
    </recommendedName>
</protein>
<keyword evidence="3" id="KW-1185">Reference proteome</keyword>
<dbReference type="Pfam" id="PF13508">
    <property type="entry name" value="Acetyltransf_7"/>
    <property type="match status" value="1"/>
</dbReference>
<dbReference type="CDD" id="cd04301">
    <property type="entry name" value="NAT_SF"/>
    <property type="match status" value="1"/>
</dbReference>
<dbReference type="Gene3D" id="3.40.630.30">
    <property type="match status" value="1"/>
</dbReference>
<dbReference type="GO" id="GO:0016747">
    <property type="term" value="F:acyltransferase activity, transferring groups other than amino-acyl groups"/>
    <property type="evidence" value="ECO:0007669"/>
    <property type="project" value="InterPro"/>
</dbReference>
<dbReference type="OrthoDB" id="4738875at2759"/>
<dbReference type="SUPFAM" id="SSF55729">
    <property type="entry name" value="Acyl-CoA N-acyltransferases (Nat)"/>
    <property type="match status" value="1"/>
</dbReference>
<dbReference type="Proteomes" id="UP000070133">
    <property type="component" value="Unassembled WGS sequence"/>
</dbReference>
<dbReference type="AlphaFoldDB" id="A0A139GWW6"/>
<accession>A0A139GWW6</accession>
<dbReference type="InterPro" id="IPR000182">
    <property type="entry name" value="GNAT_dom"/>
</dbReference>
<name>A0A139GWW6_9PEZI</name>
<evidence type="ECO:0000259" key="1">
    <source>
        <dbReference type="PROSITE" id="PS51186"/>
    </source>
</evidence>
<dbReference type="PANTHER" id="PTHR42791:SF2">
    <property type="entry name" value="N-ACETYLTRANSFERASE DOMAIN-CONTAINING PROTEIN"/>
    <property type="match status" value="1"/>
</dbReference>
<dbReference type="InterPro" id="IPR052523">
    <property type="entry name" value="Trichothecene_AcTrans"/>
</dbReference>
<comment type="caution">
    <text evidence="2">The sequence shown here is derived from an EMBL/GenBank/DDBJ whole genome shotgun (WGS) entry which is preliminary data.</text>
</comment>
<dbReference type="EMBL" id="LFZN01000266">
    <property type="protein sequence ID" value="KXS94697.1"/>
    <property type="molecule type" value="Genomic_DNA"/>
</dbReference>
<evidence type="ECO:0000313" key="2">
    <source>
        <dbReference type="EMBL" id="KXS94697.1"/>
    </source>
</evidence>
<dbReference type="PROSITE" id="PS51186">
    <property type="entry name" value="GNAT"/>
    <property type="match status" value="1"/>
</dbReference>
<feature type="domain" description="N-acetyltransferase" evidence="1">
    <location>
        <begin position="83"/>
        <end position="217"/>
    </location>
</feature>
<proteinExistence type="predicted"/>
<organism evidence="2 3">
    <name type="scientific">Pseudocercospora eumusae</name>
    <dbReference type="NCBI Taxonomy" id="321146"/>
    <lineage>
        <taxon>Eukaryota</taxon>
        <taxon>Fungi</taxon>
        <taxon>Dikarya</taxon>
        <taxon>Ascomycota</taxon>
        <taxon>Pezizomycotina</taxon>
        <taxon>Dothideomycetes</taxon>
        <taxon>Dothideomycetidae</taxon>
        <taxon>Mycosphaerellales</taxon>
        <taxon>Mycosphaerellaceae</taxon>
        <taxon>Pseudocercospora</taxon>
    </lineage>
</organism>
<evidence type="ECO:0000313" key="3">
    <source>
        <dbReference type="Proteomes" id="UP000070133"/>
    </source>
</evidence>
<dbReference type="PANTHER" id="PTHR42791">
    <property type="entry name" value="GNAT FAMILY ACETYLTRANSFERASE"/>
    <property type="match status" value="1"/>
</dbReference>
<dbReference type="InterPro" id="IPR016181">
    <property type="entry name" value="Acyl_CoA_acyltransferase"/>
</dbReference>
<reference evidence="2 3" key="1">
    <citation type="submission" date="2015-07" db="EMBL/GenBank/DDBJ databases">
        <title>Comparative genomics of the Sigatoka disease complex on banana suggests a link between parallel evolutionary changes in Pseudocercospora fijiensis and Pseudocercospora eumusae and increased virulence on the banana host.</title>
        <authorList>
            <person name="Chang T.-C."/>
            <person name="Salvucci A."/>
            <person name="Crous P.W."/>
            <person name="Stergiopoulos I."/>
        </authorList>
    </citation>
    <scope>NUCLEOTIDE SEQUENCE [LARGE SCALE GENOMIC DNA]</scope>
    <source>
        <strain evidence="2 3">CBS 114824</strain>
    </source>
</reference>